<protein>
    <submittedName>
        <fullName evidence="1">Uncharacterized protein</fullName>
    </submittedName>
</protein>
<evidence type="ECO:0000313" key="1">
    <source>
        <dbReference type="EMBL" id="ONK71702.1"/>
    </source>
</evidence>
<organism evidence="1 2">
    <name type="scientific">Asparagus officinalis</name>
    <name type="common">Garden asparagus</name>
    <dbReference type="NCBI Taxonomy" id="4686"/>
    <lineage>
        <taxon>Eukaryota</taxon>
        <taxon>Viridiplantae</taxon>
        <taxon>Streptophyta</taxon>
        <taxon>Embryophyta</taxon>
        <taxon>Tracheophyta</taxon>
        <taxon>Spermatophyta</taxon>
        <taxon>Magnoliopsida</taxon>
        <taxon>Liliopsida</taxon>
        <taxon>Asparagales</taxon>
        <taxon>Asparagaceae</taxon>
        <taxon>Asparagoideae</taxon>
        <taxon>Asparagus</taxon>
    </lineage>
</organism>
<name>A0A5P1F0J5_ASPOF</name>
<evidence type="ECO:0000313" key="2">
    <source>
        <dbReference type="Proteomes" id="UP000243459"/>
    </source>
</evidence>
<dbReference type="EMBL" id="CM007384">
    <property type="protein sequence ID" value="ONK71702.1"/>
    <property type="molecule type" value="Genomic_DNA"/>
</dbReference>
<keyword evidence="2" id="KW-1185">Reference proteome</keyword>
<proteinExistence type="predicted"/>
<dbReference type="Proteomes" id="UP000243459">
    <property type="component" value="Chromosome 4"/>
</dbReference>
<dbReference type="Gramene" id="ONK71702">
    <property type="protein sequence ID" value="ONK71702"/>
    <property type="gene ID" value="A4U43_C04F11480"/>
</dbReference>
<reference evidence="2" key="1">
    <citation type="journal article" date="2017" name="Nat. Commun.">
        <title>The asparagus genome sheds light on the origin and evolution of a young Y chromosome.</title>
        <authorList>
            <person name="Harkess A."/>
            <person name="Zhou J."/>
            <person name="Xu C."/>
            <person name="Bowers J.E."/>
            <person name="Van der Hulst R."/>
            <person name="Ayyampalayam S."/>
            <person name="Mercati F."/>
            <person name="Riccardi P."/>
            <person name="McKain M.R."/>
            <person name="Kakrana A."/>
            <person name="Tang H."/>
            <person name="Ray J."/>
            <person name="Groenendijk J."/>
            <person name="Arikit S."/>
            <person name="Mathioni S.M."/>
            <person name="Nakano M."/>
            <person name="Shan H."/>
            <person name="Telgmann-Rauber A."/>
            <person name="Kanno A."/>
            <person name="Yue Z."/>
            <person name="Chen H."/>
            <person name="Li W."/>
            <person name="Chen Y."/>
            <person name="Xu X."/>
            <person name="Zhang Y."/>
            <person name="Luo S."/>
            <person name="Chen H."/>
            <person name="Gao J."/>
            <person name="Mao Z."/>
            <person name="Pires J.C."/>
            <person name="Luo M."/>
            <person name="Kudrna D."/>
            <person name="Wing R.A."/>
            <person name="Meyers B.C."/>
            <person name="Yi K."/>
            <person name="Kong H."/>
            <person name="Lavrijsen P."/>
            <person name="Sunseri F."/>
            <person name="Falavigna A."/>
            <person name="Ye Y."/>
            <person name="Leebens-Mack J.H."/>
            <person name="Chen G."/>
        </authorList>
    </citation>
    <scope>NUCLEOTIDE SEQUENCE [LARGE SCALE GENOMIC DNA]</scope>
    <source>
        <strain evidence="2">cv. DH0086</strain>
    </source>
</reference>
<sequence>MRSRELAVAAPTPPLETVDDCCKPQSVAGKTGCLRSLLSIRTHLAAGSLTSPPGRGTPSRQPVTHRSRYVCWAATVRCNAPSSTCLCSLVSSPDPKANVGFAVRRNSAPEGDPLARCRLGLSCILFSISSYDLMFNVMCVDARGLADI</sequence>
<accession>A0A5P1F0J5</accession>
<gene>
    <name evidence="1" type="ORF">A4U43_C04F11480</name>
</gene>
<dbReference type="AlphaFoldDB" id="A0A5P1F0J5"/>